<dbReference type="CDD" id="cd01879">
    <property type="entry name" value="FeoB"/>
    <property type="match status" value="1"/>
</dbReference>
<name>A0ABX3IJT2_9BACT</name>
<dbReference type="Gene3D" id="1.10.287.1770">
    <property type="match status" value="1"/>
</dbReference>
<feature type="transmembrane region" description="Helical" evidence="14">
    <location>
        <begin position="590"/>
        <end position="608"/>
    </location>
</feature>
<keyword evidence="8 14" id="KW-0408">Iron</keyword>
<evidence type="ECO:0000256" key="14">
    <source>
        <dbReference type="RuleBase" id="RU362098"/>
    </source>
</evidence>
<dbReference type="RefSeq" id="WP_075665068.1">
    <property type="nucleotide sequence ID" value="NZ_LBFC01000001.1"/>
</dbReference>
<dbReference type="PROSITE" id="PS51711">
    <property type="entry name" value="G_FEOB"/>
    <property type="match status" value="1"/>
</dbReference>
<accession>A0ABX3IJT2</accession>
<keyword evidence="3" id="KW-1003">Cell membrane</keyword>
<feature type="transmembrane region" description="Helical" evidence="14">
    <location>
        <begin position="325"/>
        <end position="350"/>
    </location>
</feature>
<feature type="transmembrane region" description="Helical" evidence="14">
    <location>
        <begin position="436"/>
        <end position="455"/>
    </location>
</feature>
<dbReference type="PANTHER" id="PTHR43185:SF1">
    <property type="entry name" value="FE(2+) TRANSPORTER FEOB"/>
    <property type="match status" value="1"/>
</dbReference>
<evidence type="ECO:0000256" key="9">
    <source>
        <dbReference type="ARBA" id="ARBA00023065"/>
    </source>
</evidence>
<dbReference type="Pfam" id="PF07670">
    <property type="entry name" value="Gate"/>
    <property type="match status" value="2"/>
</dbReference>
<dbReference type="InterPro" id="IPR003373">
    <property type="entry name" value="Fe2_transport_prot-B"/>
</dbReference>
<keyword evidence="2 14" id="KW-0813">Transport</keyword>
<dbReference type="InterPro" id="IPR011640">
    <property type="entry name" value="Fe2_transport_prot_B_C"/>
</dbReference>
<dbReference type="InterPro" id="IPR011642">
    <property type="entry name" value="Gate_dom"/>
</dbReference>
<evidence type="ECO:0000256" key="8">
    <source>
        <dbReference type="ARBA" id="ARBA00023004"/>
    </source>
</evidence>
<dbReference type="InterPro" id="IPR050860">
    <property type="entry name" value="FeoB_GTPase"/>
</dbReference>
<evidence type="ECO:0000313" key="17">
    <source>
        <dbReference type="Proteomes" id="UP000242616"/>
    </source>
</evidence>
<organism evidence="16 17">
    <name type="scientific">Thermosipho affectus</name>
    <dbReference type="NCBI Taxonomy" id="660294"/>
    <lineage>
        <taxon>Bacteria</taxon>
        <taxon>Thermotogati</taxon>
        <taxon>Thermotogota</taxon>
        <taxon>Thermotogae</taxon>
        <taxon>Thermotogales</taxon>
        <taxon>Fervidobacteriaceae</taxon>
        <taxon>Thermosipho</taxon>
    </lineage>
</organism>
<evidence type="ECO:0000256" key="13">
    <source>
        <dbReference type="NCBIfam" id="TIGR00437"/>
    </source>
</evidence>
<evidence type="ECO:0000256" key="12">
    <source>
        <dbReference type="ARBA" id="ARBA00031200"/>
    </source>
</evidence>
<dbReference type="Gene3D" id="3.40.50.300">
    <property type="entry name" value="P-loop containing nucleotide triphosphate hydrolases"/>
    <property type="match status" value="1"/>
</dbReference>
<dbReference type="Pfam" id="PF17910">
    <property type="entry name" value="FeoB_Cyto"/>
    <property type="match status" value="1"/>
</dbReference>
<dbReference type="InterPro" id="IPR027417">
    <property type="entry name" value="P-loop_NTPase"/>
</dbReference>
<dbReference type="NCBIfam" id="TIGR00437">
    <property type="entry name" value="feoB"/>
    <property type="match status" value="1"/>
</dbReference>
<keyword evidence="4 14" id="KW-0410">Iron transport</keyword>
<feature type="transmembrane region" description="Helical" evidence="14">
    <location>
        <begin position="497"/>
        <end position="514"/>
    </location>
</feature>
<comment type="subcellular location">
    <subcellularLocation>
        <location evidence="14">Cell inner membrane</location>
        <topology evidence="14">Multi-pass membrane protein</topology>
    </subcellularLocation>
    <subcellularLocation>
        <location evidence="1">Cell membrane</location>
        <topology evidence="1">Multi-pass membrane protein</topology>
    </subcellularLocation>
</comment>
<evidence type="ECO:0000256" key="4">
    <source>
        <dbReference type="ARBA" id="ARBA00022496"/>
    </source>
</evidence>
<evidence type="ECO:0000256" key="2">
    <source>
        <dbReference type="ARBA" id="ARBA00022448"/>
    </source>
</evidence>
<comment type="function">
    <text evidence="14">Probable transporter of a GTP-driven Fe(2+) uptake system.</text>
</comment>
<evidence type="ECO:0000256" key="10">
    <source>
        <dbReference type="ARBA" id="ARBA00023134"/>
    </source>
</evidence>
<evidence type="ECO:0000256" key="11">
    <source>
        <dbReference type="ARBA" id="ARBA00023136"/>
    </source>
</evidence>
<evidence type="ECO:0000256" key="1">
    <source>
        <dbReference type="ARBA" id="ARBA00004651"/>
    </source>
</evidence>
<feature type="transmembrane region" description="Helical" evidence="14">
    <location>
        <begin position="270"/>
        <end position="288"/>
    </location>
</feature>
<keyword evidence="9" id="KW-0406">Ion transport</keyword>
<keyword evidence="7 14" id="KW-1133">Transmembrane helix</keyword>
<protein>
    <recommendedName>
        <fullName evidence="12 13">Ferrous iron transport protein B</fullName>
    </recommendedName>
</protein>
<evidence type="ECO:0000256" key="7">
    <source>
        <dbReference type="ARBA" id="ARBA00022989"/>
    </source>
</evidence>
<dbReference type="InterPro" id="IPR041069">
    <property type="entry name" value="FeoB_Cyto"/>
</dbReference>
<dbReference type="SUPFAM" id="SSF52540">
    <property type="entry name" value="P-loop containing nucleoside triphosphate hydrolases"/>
    <property type="match status" value="1"/>
</dbReference>
<evidence type="ECO:0000256" key="3">
    <source>
        <dbReference type="ARBA" id="ARBA00022475"/>
    </source>
</evidence>
<dbReference type="PRINTS" id="PR00326">
    <property type="entry name" value="GTP1OBG"/>
</dbReference>
<comment type="caution">
    <text evidence="16">The sequence shown here is derived from an EMBL/GenBank/DDBJ whole genome shotgun (WGS) entry which is preliminary data.</text>
</comment>
<feature type="transmembrane region" description="Helical" evidence="14">
    <location>
        <begin position="403"/>
        <end position="429"/>
    </location>
</feature>
<keyword evidence="5 14" id="KW-0812">Transmembrane</keyword>
<dbReference type="PANTHER" id="PTHR43185">
    <property type="entry name" value="FERROUS IRON TRANSPORT PROTEIN B"/>
    <property type="match status" value="1"/>
</dbReference>
<reference evidence="16 17" key="1">
    <citation type="submission" date="2015-06" db="EMBL/GenBank/DDBJ databases">
        <title>Genome sequencing of Thermotogales isolates from hydrothermal vents.</title>
        <authorList>
            <person name="Haverkamp T.H."/>
            <person name="Kublanov I.V."/>
            <person name="Nesbo C.L."/>
        </authorList>
    </citation>
    <scope>NUCLEOTIDE SEQUENCE [LARGE SCALE GENOMIC DNA]</scope>
    <source>
        <strain evidence="17">ik275mar</strain>
    </source>
</reference>
<dbReference type="Pfam" id="PF02421">
    <property type="entry name" value="FeoB_N"/>
    <property type="match status" value="1"/>
</dbReference>
<evidence type="ECO:0000256" key="5">
    <source>
        <dbReference type="ARBA" id="ARBA00022692"/>
    </source>
</evidence>
<comment type="similarity">
    <text evidence="14">Belongs to the TRAFAC class TrmE-Era-EngA-EngB-Septin-like GTPase superfamily. FeoB GTPase (TC 9.A.8) family.</text>
</comment>
<dbReference type="InterPro" id="IPR030389">
    <property type="entry name" value="G_FEOB_dom"/>
</dbReference>
<sequence length="647" mass="72733">MVISAALVGNPNVGKTSIFNRLVGARQYVANWPGVTVTKIEGATEWKGNTLHFIDLPGTYSLTSKTIDEKVTRDYLFFTPPNVSLLIADSLNPEQSFYLLIELLEITNSVILVMNSIDEIRNRGVKIDKFELEKHFGVPVVFTSAKTGEGIDELKDKIIEVANGKHSKKVLFDYGSRIENYINKVIKQIPDNVFTNKRYAALKFLEKDEFFYEKLKSHVNIECDEDFSSEISKTRYEHVVYIIKEAYSGNNLSYVKNINDRIDHILTHKIFGIPILIFVFYLVFKFTFEVMQPLSDLLDVAFSNLSEYVKSFGNNAFISLIADGVIGGVGGILVFVPNIFGLFLALGILEESGYLPRAAFVLDRLMYKLKLSGRAFMSLILGFGCNVPSIMTARGLPDEKERIGTILSSPFISCSARLPVYIMIIGIFFKGYKSEVLFSIYLISILLTAFSAYFINKIFFKGENVPLVMELPRYRVPTFRNIFIYTWNKGSHFLKKAGTIILVTSIAVWGLTYFPNHGNIDTSFASYIGKGLEIILKPLGFDWKISTALFFGGVAKEVIVSTISMLYGFAQGDISSAKMLLSQSLSPLSAYAFLVFVLLYIPCFATLATIKSETGSWKWVVFSVVYSFSLAYLFSYIVIFVGKAFIF</sequence>
<dbReference type="InterPro" id="IPR005225">
    <property type="entry name" value="Small_GTP-bd"/>
</dbReference>
<evidence type="ECO:0000256" key="6">
    <source>
        <dbReference type="ARBA" id="ARBA00022741"/>
    </source>
</evidence>
<evidence type="ECO:0000259" key="15">
    <source>
        <dbReference type="PROSITE" id="PS51711"/>
    </source>
</evidence>
<keyword evidence="10 14" id="KW-0342">GTP-binding</keyword>
<dbReference type="InterPro" id="IPR006073">
    <property type="entry name" value="GTP-bd"/>
</dbReference>
<gene>
    <name evidence="16" type="ORF">XJ44_00130</name>
</gene>
<feature type="transmembrane region" description="Helical" evidence="14">
    <location>
        <begin position="547"/>
        <end position="570"/>
    </location>
</feature>
<dbReference type="NCBIfam" id="TIGR00231">
    <property type="entry name" value="small_GTP"/>
    <property type="match status" value="1"/>
</dbReference>
<keyword evidence="11 14" id="KW-0472">Membrane</keyword>
<evidence type="ECO:0000313" key="16">
    <source>
        <dbReference type="EMBL" id="ONN28113.1"/>
    </source>
</evidence>
<dbReference type="Pfam" id="PF07664">
    <property type="entry name" value="FeoB_C"/>
    <property type="match status" value="1"/>
</dbReference>
<keyword evidence="6" id="KW-0547">Nucleotide-binding</keyword>
<dbReference type="Proteomes" id="UP000242616">
    <property type="component" value="Unassembled WGS sequence"/>
</dbReference>
<feature type="transmembrane region" description="Helical" evidence="14">
    <location>
        <begin position="620"/>
        <end position="646"/>
    </location>
</feature>
<feature type="transmembrane region" description="Helical" evidence="14">
    <location>
        <begin position="371"/>
        <end position="391"/>
    </location>
</feature>
<dbReference type="EMBL" id="LBFC01000001">
    <property type="protein sequence ID" value="ONN28113.1"/>
    <property type="molecule type" value="Genomic_DNA"/>
</dbReference>
<feature type="domain" description="FeoB-type G" evidence="15">
    <location>
        <begin position="2"/>
        <end position="164"/>
    </location>
</feature>
<proteinExistence type="inferred from homology"/>
<keyword evidence="17" id="KW-1185">Reference proteome</keyword>